<dbReference type="PANTHER" id="PTHR14614:SF130">
    <property type="entry name" value="PROTEIN-LYSINE N-METHYLTRANSFERASE EEF2KMT"/>
    <property type="match status" value="1"/>
</dbReference>
<dbReference type="HOGENOM" id="CLU_038942_1_2_1"/>
<dbReference type="STRING" id="1043003.A0A074W5D9"/>
<dbReference type="EMBL" id="KL584825">
    <property type="protein sequence ID" value="KEQ66799.1"/>
    <property type="molecule type" value="Genomic_DNA"/>
</dbReference>
<protein>
    <submittedName>
        <fullName evidence="1">Uncharacterized protein</fullName>
    </submittedName>
</protein>
<dbReference type="GO" id="GO:0008757">
    <property type="term" value="F:S-adenosylmethionine-dependent methyltransferase activity"/>
    <property type="evidence" value="ECO:0007669"/>
    <property type="project" value="UniProtKB-ARBA"/>
</dbReference>
<dbReference type="SUPFAM" id="SSF53335">
    <property type="entry name" value="S-adenosyl-L-methionine-dependent methyltransferases"/>
    <property type="match status" value="1"/>
</dbReference>
<evidence type="ECO:0000313" key="2">
    <source>
        <dbReference type="Proteomes" id="UP000030672"/>
    </source>
</evidence>
<dbReference type="RefSeq" id="XP_040883822.1">
    <property type="nucleotide sequence ID" value="XM_041027522.1"/>
</dbReference>
<dbReference type="AlphaFoldDB" id="A0A074W5D9"/>
<reference evidence="1 2" key="1">
    <citation type="journal article" date="2014" name="BMC Genomics">
        <title>Genome sequencing of four Aureobasidium pullulans varieties: biotechnological potential, stress tolerance, and description of new species.</title>
        <authorList>
            <person name="Gostin Ar C."/>
            <person name="Ohm R.A."/>
            <person name="Kogej T."/>
            <person name="Sonjak S."/>
            <person name="Turk M."/>
            <person name="Zajc J."/>
            <person name="Zalar P."/>
            <person name="Grube M."/>
            <person name="Sun H."/>
            <person name="Han J."/>
            <person name="Sharma A."/>
            <person name="Chiniquy J."/>
            <person name="Ngan C.Y."/>
            <person name="Lipzen A."/>
            <person name="Barry K."/>
            <person name="Grigoriev I.V."/>
            <person name="Gunde-Cimerman N."/>
        </authorList>
    </citation>
    <scope>NUCLEOTIDE SEQUENCE [LARGE SCALE GENOMIC DNA]</scope>
    <source>
        <strain evidence="1 2">CBS 110374</strain>
    </source>
</reference>
<dbReference type="Pfam" id="PF10294">
    <property type="entry name" value="Methyltransf_16"/>
    <property type="match status" value="1"/>
</dbReference>
<dbReference type="InterPro" id="IPR029063">
    <property type="entry name" value="SAM-dependent_MTases_sf"/>
</dbReference>
<accession>A0A074W5D9</accession>
<evidence type="ECO:0000313" key="1">
    <source>
        <dbReference type="EMBL" id="KEQ66799.1"/>
    </source>
</evidence>
<name>A0A074W5D9_AURM1</name>
<gene>
    <name evidence="1" type="ORF">M437DRAFT_81275</name>
</gene>
<proteinExistence type="predicted"/>
<sequence length="357" mass="39932">MTQDIPSGEALHQIRLFRRQYLQLLDTQNLAWPSSETLRSSQAQEWLFENLFQADDVSRFLPPERYRLRVLKLLMSKIENSIVDPEEDEISDNLMSTLAELMFSPMPDDATAAQQRNWVTYTPLARDSSILDKEPELKLLENRAVISGAGTTGLRTWEAALHLSSYLLSSPELVSSIKGKKVIELGAGTGLLSILCASHLGAAHVTATDGDEGVVQALQENAAFNDVKDSMDIGVLWWGRALKGSWMYEKDPSFSCDLVLGADVTYDKAVIPALVSTMRDMFEVWPQVQIIISATIRNTDTFATFEYACAHNEFKVHEVDYPLIPMEKQTSLFHSTAVPIKIFSITAPETQRDPYAV</sequence>
<dbReference type="CDD" id="cd02440">
    <property type="entry name" value="AdoMet_MTases"/>
    <property type="match status" value="1"/>
</dbReference>
<dbReference type="InterPro" id="IPR019410">
    <property type="entry name" value="Methyltransf_16"/>
</dbReference>
<keyword evidence="2" id="KW-1185">Reference proteome</keyword>
<dbReference type="Proteomes" id="UP000030672">
    <property type="component" value="Unassembled WGS sequence"/>
</dbReference>
<dbReference type="GeneID" id="63920895"/>
<dbReference type="PANTHER" id="PTHR14614">
    <property type="entry name" value="HEPATOCELLULAR CARCINOMA-ASSOCIATED ANTIGEN"/>
    <property type="match status" value="1"/>
</dbReference>
<dbReference type="GO" id="GO:0005737">
    <property type="term" value="C:cytoplasm"/>
    <property type="evidence" value="ECO:0007669"/>
    <property type="project" value="TreeGrafter"/>
</dbReference>
<dbReference type="Gene3D" id="3.40.50.150">
    <property type="entry name" value="Vaccinia Virus protein VP39"/>
    <property type="match status" value="1"/>
</dbReference>
<organism evidence="1 2">
    <name type="scientific">Aureobasidium melanogenum (strain CBS 110374)</name>
    <name type="common">Aureobasidium pullulans var. melanogenum</name>
    <dbReference type="NCBI Taxonomy" id="1043003"/>
    <lineage>
        <taxon>Eukaryota</taxon>
        <taxon>Fungi</taxon>
        <taxon>Dikarya</taxon>
        <taxon>Ascomycota</taxon>
        <taxon>Pezizomycotina</taxon>
        <taxon>Dothideomycetes</taxon>
        <taxon>Dothideomycetidae</taxon>
        <taxon>Dothideales</taxon>
        <taxon>Saccotheciaceae</taxon>
        <taxon>Aureobasidium</taxon>
    </lineage>
</organism>